<dbReference type="GO" id="GO:0008757">
    <property type="term" value="F:S-adenosylmethionine-dependent methyltransferase activity"/>
    <property type="evidence" value="ECO:0007669"/>
    <property type="project" value="InterPro"/>
</dbReference>
<dbReference type="CDD" id="cd02440">
    <property type="entry name" value="AdoMet_MTases"/>
    <property type="match status" value="1"/>
</dbReference>
<dbReference type="RefSeq" id="WP_139829133.1">
    <property type="nucleotide sequence ID" value="NZ_FXAZ01000001.1"/>
</dbReference>
<feature type="domain" description="Methyltransferase type 11" evidence="1">
    <location>
        <begin position="8"/>
        <end position="84"/>
    </location>
</feature>
<gene>
    <name evidence="2" type="ORF">SAMN06295960_0948</name>
</gene>
<dbReference type="OrthoDB" id="9791837at2"/>
<proteinExistence type="predicted"/>
<evidence type="ECO:0000259" key="1">
    <source>
        <dbReference type="Pfam" id="PF08241"/>
    </source>
</evidence>
<dbReference type="Proteomes" id="UP000193834">
    <property type="component" value="Unassembled WGS sequence"/>
</dbReference>
<dbReference type="Gene3D" id="3.40.50.150">
    <property type="entry name" value="Vaccinia Virus protein VP39"/>
    <property type="match status" value="1"/>
</dbReference>
<dbReference type="InterPro" id="IPR029063">
    <property type="entry name" value="SAM-dependent_MTases_sf"/>
</dbReference>
<name>A0A1X7IXV6_9BACL</name>
<organism evidence="2 3">
    <name type="scientific">Paenibacillus aquistagni</name>
    <dbReference type="NCBI Taxonomy" id="1852522"/>
    <lineage>
        <taxon>Bacteria</taxon>
        <taxon>Bacillati</taxon>
        <taxon>Bacillota</taxon>
        <taxon>Bacilli</taxon>
        <taxon>Bacillales</taxon>
        <taxon>Paenibacillaceae</taxon>
        <taxon>Paenibacillus</taxon>
    </lineage>
</organism>
<reference evidence="2 3" key="1">
    <citation type="submission" date="2017-04" db="EMBL/GenBank/DDBJ databases">
        <authorList>
            <person name="Afonso C.L."/>
            <person name="Miller P.J."/>
            <person name="Scott M.A."/>
            <person name="Spackman E."/>
            <person name="Goraichik I."/>
            <person name="Dimitrov K.M."/>
            <person name="Suarez D.L."/>
            <person name="Swayne D.E."/>
        </authorList>
    </citation>
    <scope>NUCLEOTIDE SEQUENCE [LARGE SCALE GENOMIC DNA]</scope>
    <source>
        <strain evidence="2 3">11</strain>
    </source>
</reference>
<dbReference type="InterPro" id="IPR013216">
    <property type="entry name" value="Methyltransf_11"/>
</dbReference>
<dbReference type="SUPFAM" id="SSF53335">
    <property type="entry name" value="S-adenosyl-L-methionine-dependent methyltransferases"/>
    <property type="match status" value="1"/>
</dbReference>
<dbReference type="AlphaFoldDB" id="A0A1X7IXV6"/>
<keyword evidence="3" id="KW-1185">Reference proteome</keyword>
<sequence>MRGGSGAQQVIAMDFSMEMLKGAKEYCNDVDNIIFAQGHAVNKNLDEGEIDVLLERALIHHISDLESCFHEANRILKSNGKFIIQDRTPEDCSLRGSTTHIRGYFFQKYPKLIDKEVKRRYSSEQVFSTLRETGLNLIQEITYWETRKIHEQIDQLKIDLLNRTGRSILHELTDQELEDLVEFIEQNVEKLEPIKEEDRWTIWIAEKQ</sequence>
<dbReference type="STRING" id="1852522.SAMN06295960_0948"/>
<dbReference type="Pfam" id="PF08241">
    <property type="entry name" value="Methyltransf_11"/>
    <property type="match status" value="1"/>
</dbReference>
<protein>
    <submittedName>
        <fullName evidence="2">Methyltransferase domain-containing protein</fullName>
    </submittedName>
</protein>
<accession>A0A1X7IXV6</accession>
<keyword evidence="2" id="KW-0489">Methyltransferase</keyword>
<dbReference type="GO" id="GO:0032259">
    <property type="term" value="P:methylation"/>
    <property type="evidence" value="ECO:0007669"/>
    <property type="project" value="UniProtKB-KW"/>
</dbReference>
<dbReference type="EMBL" id="FXAZ01000001">
    <property type="protein sequence ID" value="SMG19779.1"/>
    <property type="molecule type" value="Genomic_DNA"/>
</dbReference>
<evidence type="ECO:0000313" key="2">
    <source>
        <dbReference type="EMBL" id="SMG19779.1"/>
    </source>
</evidence>
<keyword evidence="2" id="KW-0808">Transferase</keyword>
<evidence type="ECO:0000313" key="3">
    <source>
        <dbReference type="Proteomes" id="UP000193834"/>
    </source>
</evidence>